<evidence type="ECO:0000256" key="8">
    <source>
        <dbReference type="ARBA" id="ARBA00022840"/>
    </source>
</evidence>
<name>A0A2T4YV53_9SPHN</name>
<dbReference type="GO" id="GO:0006235">
    <property type="term" value="P:dTTP biosynthetic process"/>
    <property type="evidence" value="ECO:0007669"/>
    <property type="project" value="UniProtKB-UniRule"/>
</dbReference>
<dbReference type="SUPFAM" id="SSF52540">
    <property type="entry name" value="P-loop containing nucleoside triphosphate hydrolases"/>
    <property type="match status" value="1"/>
</dbReference>
<comment type="function">
    <text evidence="11">Phosphorylation of dTMP to form dTDP in both de novo and salvage pathways of dTTP synthesis.</text>
</comment>
<accession>A0A2T4YV53</accession>
<keyword evidence="7 11" id="KW-0418">Kinase</keyword>
<dbReference type="Proteomes" id="UP000240996">
    <property type="component" value="Unassembled WGS sequence"/>
</dbReference>
<dbReference type="EC" id="2.7.4.9" evidence="2 11"/>
<gene>
    <name evidence="11" type="primary">tmk</name>
    <name evidence="13" type="ORF">C8J24_1040</name>
</gene>
<dbReference type="CDD" id="cd01672">
    <property type="entry name" value="TMPK"/>
    <property type="match status" value="1"/>
</dbReference>
<evidence type="ECO:0000256" key="9">
    <source>
        <dbReference type="ARBA" id="ARBA00029962"/>
    </source>
</evidence>
<evidence type="ECO:0000259" key="12">
    <source>
        <dbReference type="Pfam" id="PF02223"/>
    </source>
</evidence>
<keyword evidence="8 11" id="KW-0067">ATP-binding</keyword>
<comment type="caution">
    <text evidence="11">Lacks conserved residue(s) required for the propagation of feature annotation.</text>
</comment>
<evidence type="ECO:0000256" key="10">
    <source>
        <dbReference type="ARBA" id="ARBA00048743"/>
    </source>
</evidence>
<dbReference type="Gene3D" id="3.40.50.300">
    <property type="entry name" value="P-loop containing nucleotide triphosphate hydrolases"/>
    <property type="match status" value="1"/>
</dbReference>
<dbReference type="GO" id="GO:0006227">
    <property type="term" value="P:dUDP biosynthetic process"/>
    <property type="evidence" value="ECO:0007669"/>
    <property type="project" value="TreeGrafter"/>
</dbReference>
<comment type="caution">
    <text evidence="13">The sequence shown here is derived from an EMBL/GenBank/DDBJ whole genome shotgun (WGS) entry which is preliminary data.</text>
</comment>
<dbReference type="GO" id="GO:0006233">
    <property type="term" value="P:dTDP biosynthetic process"/>
    <property type="evidence" value="ECO:0007669"/>
    <property type="project" value="InterPro"/>
</dbReference>
<dbReference type="PANTHER" id="PTHR10344:SF4">
    <property type="entry name" value="UMP-CMP KINASE 2, MITOCHONDRIAL"/>
    <property type="match status" value="1"/>
</dbReference>
<feature type="domain" description="Thymidylate kinase-like" evidence="12">
    <location>
        <begin position="7"/>
        <end position="159"/>
    </location>
</feature>
<keyword evidence="6 11" id="KW-0547">Nucleotide-binding</keyword>
<comment type="catalytic activity">
    <reaction evidence="10 11">
        <text>dTMP + ATP = dTDP + ADP</text>
        <dbReference type="Rhea" id="RHEA:13517"/>
        <dbReference type="ChEBI" id="CHEBI:30616"/>
        <dbReference type="ChEBI" id="CHEBI:58369"/>
        <dbReference type="ChEBI" id="CHEBI:63528"/>
        <dbReference type="ChEBI" id="CHEBI:456216"/>
        <dbReference type="EC" id="2.7.4.9"/>
    </reaction>
</comment>
<dbReference type="EMBL" id="PZZN01000001">
    <property type="protein sequence ID" value="PTM47641.1"/>
    <property type="molecule type" value="Genomic_DNA"/>
</dbReference>
<reference evidence="13 14" key="1">
    <citation type="submission" date="2018-04" db="EMBL/GenBank/DDBJ databases">
        <title>Genomic Encyclopedia of Type Strains, Phase III (KMG-III): the genomes of soil and plant-associated and newly described type strains.</title>
        <authorList>
            <person name="Whitman W."/>
        </authorList>
    </citation>
    <scope>NUCLEOTIDE SEQUENCE [LARGE SCALE GENOMIC DNA]</scope>
    <source>
        <strain evidence="13 14">NW12</strain>
    </source>
</reference>
<dbReference type="AlphaFoldDB" id="A0A2T4YV53"/>
<evidence type="ECO:0000256" key="3">
    <source>
        <dbReference type="ARBA" id="ARBA00017144"/>
    </source>
</evidence>
<dbReference type="GO" id="GO:0004798">
    <property type="term" value="F:dTMP kinase activity"/>
    <property type="evidence" value="ECO:0007669"/>
    <property type="project" value="UniProtKB-UniRule"/>
</dbReference>
<evidence type="ECO:0000256" key="2">
    <source>
        <dbReference type="ARBA" id="ARBA00012980"/>
    </source>
</evidence>
<evidence type="ECO:0000313" key="14">
    <source>
        <dbReference type="Proteomes" id="UP000240996"/>
    </source>
</evidence>
<comment type="similarity">
    <text evidence="1 11">Belongs to the thymidylate kinase family.</text>
</comment>
<keyword evidence="5 11" id="KW-0545">Nucleotide biosynthesis</keyword>
<dbReference type="NCBIfam" id="NF005923">
    <property type="entry name" value="PRK07933.1"/>
    <property type="match status" value="1"/>
</dbReference>
<dbReference type="InterPro" id="IPR027417">
    <property type="entry name" value="P-loop_NTPase"/>
</dbReference>
<evidence type="ECO:0000256" key="7">
    <source>
        <dbReference type="ARBA" id="ARBA00022777"/>
    </source>
</evidence>
<dbReference type="Pfam" id="PF02223">
    <property type="entry name" value="Thymidylate_kin"/>
    <property type="match status" value="1"/>
</dbReference>
<keyword evidence="4 11" id="KW-0808">Transferase</keyword>
<organism evidence="13 14">
    <name type="scientific">Sphingomonas aerolata</name>
    <dbReference type="NCBI Taxonomy" id="185951"/>
    <lineage>
        <taxon>Bacteria</taxon>
        <taxon>Pseudomonadati</taxon>
        <taxon>Pseudomonadota</taxon>
        <taxon>Alphaproteobacteria</taxon>
        <taxon>Sphingomonadales</taxon>
        <taxon>Sphingomonadaceae</taxon>
        <taxon>Sphingomonas</taxon>
    </lineage>
</organism>
<dbReference type="InterPro" id="IPR039430">
    <property type="entry name" value="Thymidylate_kin-like_dom"/>
</dbReference>
<evidence type="ECO:0000256" key="5">
    <source>
        <dbReference type="ARBA" id="ARBA00022727"/>
    </source>
</evidence>
<dbReference type="PANTHER" id="PTHR10344">
    <property type="entry name" value="THYMIDYLATE KINASE"/>
    <property type="match status" value="1"/>
</dbReference>
<sequence>MSFLLAIEGADGAGKATASALVVEQLQAAGRSAAVISFPRYTDTVGGWALGAMLAGTLPRGTSPKAAAVLYALDRMESRDHLMATMAANDVVVFDRYIASNMAYQAAQVPVVEADTMMAWIADLETGSFALPTPDLSVYLDTPADIARGLIRQKRKRSYTDDAFDAYEADTGLQDRVRINYAAMAAAGLLGRWATVSTVEAGASRLPADIARDIVALLR</sequence>
<dbReference type="RefSeq" id="WP_107930764.1">
    <property type="nucleotide sequence ID" value="NZ_PZZN01000001.1"/>
</dbReference>
<evidence type="ECO:0000256" key="6">
    <source>
        <dbReference type="ARBA" id="ARBA00022741"/>
    </source>
</evidence>
<evidence type="ECO:0000256" key="11">
    <source>
        <dbReference type="HAMAP-Rule" id="MF_00165"/>
    </source>
</evidence>
<evidence type="ECO:0000256" key="1">
    <source>
        <dbReference type="ARBA" id="ARBA00009776"/>
    </source>
</evidence>
<dbReference type="InterPro" id="IPR018094">
    <property type="entry name" value="Thymidylate_kinase"/>
</dbReference>
<evidence type="ECO:0000313" key="13">
    <source>
        <dbReference type="EMBL" id="PTM47641.1"/>
    </source>
</evidence>
<dbReference type="HAMAP" id="MF_00165">
    <property type="entry name" value="Thymidylate_kinase"/>
    <property type="match status" value="1"/>
</dbReference>
<dbReference type="GO" id="GO:0005524">
    <property type="term" value="F:ATP binding"/>
    <property type="evidence" value="ECO:0007669"/>
    <property type="project" value="UniProtKB-UniRule"/>
</dbReference>
<protein>
    <recommendedName>
        <fullName evidence="3 11">Thymidylate kinase</fullName>
        <ecNumber evidence="2 11">2.7.4.9</ecNumber>
    </recommendedName>
    <alternativeName>
        <fullName evidence="9 11">dTMP kinase</fullName>
    </alternativeName>
</protein>
<dbReference type="GO" id="GO:0005829">
    <property type="term" value="C:cytosol"/>
    <property type="evidence" value="ECO:0007669"/>
    <property type="project" value="TreeGrafter"/>
</dbReference>
<keyword evidence="14" id="KW-1185">Reference proteome</keyword>
<proteinExistence type="inferred from homology"/>
<evidence type="ECO:0000256" key="4">
    <source>
        <dbReference type="ARBA" id="ARBA00022679"/>
    </source>
</evidence>